<dbReference type="OrthoDB" id="9791827at2"/>
<comment type="caution">
    <text evidence="1">The sequence shown here is derived from an EMBL/GenBank/DDBJ whole genome shotgun (WGS) entry which is preliminary data.</text>
</comment>
<protein>
    <submittedName>
        <fullName evidence="1">Glycosyl transferase</fullName>
    </submittedName>
</protein>
<accession>A0A556QJ49</accession>
<dbReference type="EMBL" id="VMBG01000002">
    <property type="protein sequence ID" value="TSJ76670.1"/>
    <property type="molecule type" value="Genomic_DNA"/>
</dbReference>
<proteinExistence type="predicted"/>
<evidence type="ECO:0000313" key="2">
    <source>
        <dbReference type="Proteomes" id="UP000315648"/>
    </source>
</evidence>
<organism evidence="1 2">
    <name type="scientific">Rariglobus hedericola</name>
    <dbReference type="NCBI Taxonomy" id="2597822"/>
    <lineage>
        <taxon>Bacteria</taxon>
        <taxon>Pseudomonadati</taxon>
        <taxon>Verrucomicrobiota</taxon>
        <taxon>Opitutia</taxon>
        <taxon>Opitutales</taxon>
        <taxon>Opitutaceae</taxon>
        <taxon>Rariglobus</taxon>
    </lineage>
</organism>
<keyword evidence="1" id="KW-0808">Transferase</keyword>
<dbReference type="Proteomes" id="UP000315648">
    <property type="component" value="Unassembled WGS sequence"/>
</dbReference>
<reference evidence="1 2" key="1">
    <citation type="submission" date="2019-07" db="EMBL/GenBank/DDBJ databases">
        <title>Description of 53C-WASEF.</title>
        <authorList>
            <person name="Pitt A."/>
            <person name="Hahn M.W."/>
        </authorList>
    </citation>
    <scope>NUCLEOTIDE SEQUENCE [LARGE SCALE GENOMIC DNA]</scope>
    <source>
        <strain evidence="1 2">53C-WASEF</strain>
    </source>
</reference>
<dbReference type="RefSeq" id="WP_144230427.1">
    <property type="nucleotide sequence ID" value="NZ_CBCRVV010000014.1"/>
</dbReference>
<gene>
    <name evidence="1" type="ORF">FPL22_11120</name>
</gene>
<dbReference type="AlphaFoldDB" id="A0A556QJ49"/>
<dbReference type="Pfam" id="PF14305">
    <property type="entry name" value="ATPgrasp_TupA"/>
    <property type="match status" value="1"/>
</dbReference>
<sequence>MNKIDVIKAHFRAALRYELNLREPKSYNEKIQWLKLFYQDPLLTRCADKIAVKDHVREKLGRDICIPTLAAYRTVEDFRIEDLPDQFVLKLNSGSGQMLICADKKSFDFDAAHARIATWLEPASNHYFFGHEWAYKNIQPGVIAEQLLGNGEPLRNYKFICFNGEPNCLYTTVQLGGKLYVDFYDFEWNHLPFDLLDYPNSPQPPLRPDKLEEMICISKILAKDFPFVRVDLYCIESRVFFGELTFYPSNGTVSFDPQKADYDLGALLTLPDHAVLLPDENKPPIKVSLDALHELCDLTDHLPPSPHAHVDVEMAHLVDKIERMQKSYSWRLTAPFRFLRRLFYRPPVTLKSAH</sequence>
<dbReference type="InterPro" id="IPR029465">
    <property type="entry name" value="ATPgrasp_TupA"/>
</dbReference>
<evidence type="ECO:0000313" key="1">
    <source>
        <dbReference type="EMBL" id="TSJ76670.1"/>
    </source>
</evidence>
<keyword evidence="2" id="KW-1185">Reference proteome</keyword>
<name>A0A556QJ49_9BACT</name>
<dbReference type="GO" id="GO:0016740">
    <property type="term" value="F:transferase activity"/>
    <property type="evidence" value="ECO:0007669"/>
    <property type="project" value="UniProtKB-KW"/>
</dbReference>